<name>A0A834WVW8_9FABA</name>
<keyword evidence="2" id="KW-1185">Reference proteome</keyword>
<accession>A0A834WVW8</accession>
<sequence>MAQMPKDETFVGLGLLRGYRGRFVEQKRGERGSV</sequence>
<dbReference type="Proteomes" id="UP000634136">
    <property type="component" value="Unassembled WGS sequence"/>
</dbReference>
<dbReference type="AlphaFoldDB" id="A0A834WVW8"/>
<organism evidence="1 2">
    <name type="scientific">Senna tora</name>
    <dbReference type="NCBI Taxonomy" id="362788"/>
    <lineage>
        <taxon>Eukaryota</taxon>
        <taxon>Viridiplantae</taxon>
        <taxon>Streptophyta</taxon>
        <taxon>Embryophyta</taxon>
        <taxon>Tracheophyta</taxon>
        <taxon>Spermatophyta</taxon>
        <taxon>Magnoliopsida</taxon>
        <taxon>eudicotyledons</taxon>
        <taxon>Gunneridae</taxon>
        <taxon>Pentapetalae</taxon>
        <taxon>rosids</taxon>
        <taxon>fabids</taxon>
        <taxon>Fabales</taxon>
        <taxon>Fabaceae</taxon>
        <taxon>Caesalpinioideae</taxon>
        <taxon>Cassia clade</taxon>
        <taxon>Senna</taxon>
    </lineage>
</organism>
<dbReference type="EMBL" id="JAAIUW010000005">
    <property type="protein sequence ID" value="KAF7833232.1"/>
    <property type="molecule type" value="Genomic_DNA"/>
</dbReference>
<proteinExistence type="predicted"/>
<gene>
    <name evidence="1" type="ORF">G2W53_015565</name>
</gene>
<evidence type="ECO:0000313" key="1">
    <source>
        <dbReference type="EMBL" id="KAF7833232.1"/>
    </source>
</evidence>
<evidence type="ECO:0000313" key="2">
    <source>
        <dbReference type="Proteomes" id="UP000634136"/>
    </source>
</evidence>
<protein>
    <submittedName>
        <fullName evidence="1">Uncharacterized protein</fullName>
    </submittedName>
</protein>
<comment type="caution">
    <text evidence="1">The sequence shown here is derived from an EMBL/GenBank/DDBJ whole genome shotgun (WGS) entry which is preliminary data.</text>
</comment>
<reference evidence="1" key="1">
    <citation type="submission" date="2020-09" db="EMBL/GenBank/DDBJ databases">
        <title>Genome-Enabled Discovery of Anthraquinone Biosynthesis in Senna tora.</title>
        <authorList>
            <person name="Kang S.-H."/>
            <person name="Pandey R.P."/>
            <person name="Lee C.-M."/>
            <person name="Sim J.-S."/>
            <person name="Jeong J.-T."/>
            <person name="Choi B.-S."/>
            <person name="Jung M."/>
            <person name="Ginzburg D."/>
            <person name="Zhao K."/>
            <person name="Won S.Y."/>
            <person name="Oh T.-J."/>
            <person name="Yu Y."/>
            <person name="Kim N.-H."/>
            <person name="Lee O.R."/>
            <person name="Lee T.-H."/>
            <person name="Bashyal P."/>
            <person name="Kim T.-S."/>
            <person name="Lee W.-H."/>
            <person name="Kawkins C."/>
            <person name="Kim C.-K."/>
            <person name="Kim J.S."/>
            <person name="Ahn B.O."/>
            <person name="Rhee S.Y."/>
            <person name="Sohng J.K."/>
        </authorList>
    </citation>
    <scope>NUCLEOTIDE SEQUENCE</scope>
    <source>
        <tissue evidence="1">Leaf</tissue>
    </source>
</reference>